<comment type="caution">
    <text evidence="4">The sequence shown here is derived from an EMBL/GenBank/DDBJ whole genome shotgun (WGS) entry which is preliminary data.</text>
</comment>
<accession>A0A178M006</accession>
<dbReference type="PANTHER" id="PTHR43477">
    <property type="entry name" value="DIHYDROANTICAPSIN 7-DEHYDROGENASE"/>
    <property type="match status" value="1"/>
</dbReference>
<dbReference type="OrthoDB" id="7211155at2"/>
<protein>
    <submittedName>
        <fullName evidence="4">Short-chain dehydrogenase</fullName>
    </submittedName>
</protein>
<dbReference type="SUPFAM" id="SSF51735">
    <property type="entry name" value="NAD(P)-binding Rossmann-fold domains"/>
    <property type="match status" value="1"/>
</dbReference>
<dbReference type="PANTHER" id="PTHR43477:SF1">
    <property type="entry name" value="DIHYDROANTICAPSIN 7-DEHYDROGENASE"/>
    <property type="match status" value="1"/>
</dbReference>
<proteinExistence type="inferred from homology"/>
<dbReference type="InterPro" id="IPR002347">
    <property type="entry name" value="SDR_fam"/>
</dbReference>
<dbReference type="Proteomes" id="UP000078396">
    <property type="component" value="Unassembled WGS sequence"/>
</dbReference>
<dbReference type="PRINTS" id="PR00081">
    <property type="entry name" value="GDHRDH"/>
</dbReference>
<evidence type="ECO:0000259" key="3">
    <source>
        <dbReference type="SMART" id="SM00822"/>
    </source>
</evidence>
<dbReference type="SMART" id="SM00822">
    <property type="entry name" value="PKS_KR"/>
    <property type="match status" value="1"/>
</dbReference>
<organism evidence="4 5">
    <name type="scientific">Mycolicibacterium iranicum</name>
    <name type="common">Mycobacterium iranicum</name>
    <dbReference type="NCBI Taxonomy" id="912594"/>
    <lineage>
        <taxon>Bacteria</taxon>
        <taxon>Bacillati</taxon>
        <taxon>Actinomycetota</taxon>
        <taxon>Actinomycetes</taxon>
        <taxon>Mycobacteriales</taxon>
        <taxon>Mycobacteriaceae</taxon>
        <taxon>Mycolicibacterium</taxon>
    </lineage>
</organism>
<dbReference type="CDD" id="cd05233">
    <property type="entry name" value="SDR_c"/>
    <property type="match status" value="1"/>
</dbReference>
<evidence type="ECO:0000313" key="4">
    <source>
        <dbReference type="EMBL" id="OAN40408.1"/>
    </source>
</evidence>
<evidence type="ECO:0000256" key="1">
    <source>
        <dbReference type="ARBA" id="ARBA00006484"/>
    </source>
</evidence>
<reference evidence="4 5" key="1">
    <citation type="submission" date="2016-04" db="EMBL/GenBank/DDBJ databases">
        <title>Draft Genome Sequences of Staphylococcus capitis Strain H36, S. capitis Strain H65, S. cohnii Strain H62, S. hominis Strain H69, Mycobacterium iranicum Strain H39, Plantibacter sp. Strain H53, Pseudomonas oryzihabitans Strain H72, and Microbacterium sp. Strain H83, isolated from residential settings.</title>
        <authorList>
            <person name="Lymperopoulou D."/>
            <person name="Adams R.I."/>
            <person name="Lindow S."/>
            <person name="Coil D.A."/>
            <person name="Jospin G."/>
            <person name="Eisen J.A."/>
        </authorList>
    </citation>
    <scope>NUCLEOTIDE SEQUENCE [LARGE SCALE GENOMIC DNA]</scope>
    <source>
        <strain evidence="4 5">H39</strain>
    </source>
</reference>
<dbReference type="Gene3D" id="3.40.50.720">
    <property type="entry name" value="NAD(P)-binding Rossmann-like Domain"/>
    <property type="match status" value="1"/>
</dbReference>
<name>A0A178M006_MYCIR</name>
<gene>
    <name evidence="4" type="ORF">A4X20_14505</name>
</gene>
<evidence type="ECO:0000256" key="2">
    <source>
        <dbReference type="ARBA" id="ARBA00023002"/>
    </source>
</evidence>
<dbReference type="InterPro" id="IPR051122">
    <property type="entry name" value="SDR_DHRS6-like"/>
</dbReference>
<evidence type="ECO:0000313" key="5">
    <source>
        <dbReference type="Proteomes" id="UP000078396"/>
    </source>
</evidence>
<dbReference type="InterPro" id="IPR036291">
    <property type="entry name" value="NAD(P)-bd_dom_sf"/>
</dbReference>
<dbReference type="InterPro" id="IPR057326">
    <property type="entry name" value="KR_dom"/>
</dbReference>
<dbReference type="EMBL" id="LWCS01000013">
    <property type="protein sequence ID" value="OAN40408.1"/>
    <property type="molecule type" value="Genomic_DNA"/>
</dbReference>
<keyword evidence="2" id="KW-0560">Oxidoreductase</keyword>
<feature type="domain" description="Ketoreductase" evidence="3">
    <location>
        <begin position="21"/>
        <end position="198"/>
    </location>
</feature>
<dbReference type="AlphaFoldDB" id="A0A178M006"/>
<sequence>MISAQSAVNRTGDGRRRLDGTTAIVTGASRGFGRAIAAALCNAGAHVVGVARSARDLRALRAELGPSFTGLAADAAEPSTATHLIDEFRPRTIVLCAGAAPLMAPLTQQTWDSFSQNWNVDVAQGFHWIRHALLSPLEPGSRVIAVSSGAALKGSPLSCGYAGAKATVRFLTDYAAHEAEQRRSGIEFVSILPGLTPSTALGTAAVSAYAAQQGVTVEMFAESLAPILTAEQAATSIRDLAMTPVLNQRAYLLSASGLAELSGADALSQRSA</sequence>
<comment type="similarity">
    <text evidence="1">Belongs to the short-chain dehydrogenases/reductases (SDR) family.</text>
</comment>
<dbReference type="Pfam" id="PF00106">
    <property type="entry name" value="adh_short"/>
    <property type="match status" value="1"/>
</dbReference>
<dbReference type="GO" id="GO:0016491">
    <property type="term" value="F:oxidoreductase activity"/>
    <property type="evidence" value="ECO:0007669"/>
    <property type="project" value="UniProtKB-KW"/>
</dbReference>